<dbReference type="PANTHER" id="PTHR12428">
    <property type="entry name" value="OXA1"/>
    <property type="match status" value="1"/>
</dbReference>
<proteinExistence type="inferred from homology"/>
<evidence type="ECO:0000313" key="15">
    <source>
        <dbReference type="EMBL" id="XDI06825.1"/>
    </source>
</evidence>
<dbReference type="NCBIfam" id="TIGR03592">
    <property type="entry name" value="yidC_oxa1_cterm"/>
    <property type="match status" value="1"/>
</dbReference>
<dbReference type="AlphaFoldDB" id="A0AB39BKC6"/>
<dbReference type="InterPro" id="IPR028055">
    <property type="entry name" value="YidC/Oxa/ALB_C"/>
</dbReference>
<evidence type="ECO:0000256" key="10">
    <source>
        <dbReference type="ARBA" id="ARBA00033245"/>
    </source>
</evidence>
<sequence>MNIYEFPPVAAALDGAYAVVQFLTELLSPVAGAGAAAAAVVLLTVLVRLALIPVGVSQARAQLMRKRLAPRLQELRRRHSKNPERLQRETMALYAEEKASPFAGCLPLLIQAPVLSLVYGVFLLPTVNGHPNSLLTETLLGAPLGRSFVSALTGGDDPVGVVVGAIVLLVIAVVAVLSRRLSMRLATPGGTSAAMAPGRPAPRGTDTADALAALAPDGSVGRLLSWLPLLTVAFAAFVPLAASLYLLTSTSWTLGERTVLSRLIR</sequence>
<dbReference type="GO" id="GO:0032977">
    <property type="term" value="F:membrane insertase activity"/>
    <property type="evidence" value="ECO:0007669"/>
    <property type="project" value="InterPro"/>
</dbReference>
<dbReference type="GO" id="GO:0051205">
    <property type="term" value="P:protein insertion into membrane"/>
    <property type="evidence" value="ECO:0007669"/>
    <property type="project" value="TreeGrafter"/>
</dbReference>
<dbReference type="Pfam" id="PF02096">
    <property type="entry name" value="60KD_IMP"/>
    <property type="match status" value="1"/>
</dbReference>
<evidence type="ECO:0000259" key="14">
    <source>
        <dbReference type="Pfam" id="PF02096"/>
    </source>
</evidence>
<evidence type="ECO:0000256" key="7">
    <source>
        <dbReference type="ARBA" id="ARBA00025034"/>
    </source>
</evidence>
<comment type="function">
    <text evidence="7">Required for the insertion and/or proper folding and/or complex formation of integral membrane proteins into the membrane. Involved in integration of membrane proteins that insert both dependently and independently of the Sec translocase complex, as well as at least some lipoproteins. Aids folding of multispanning membrane proteins.</text>
</comment>
<dbReference type="GO" id="GO:0005886">
    <property type="term" value="C:plasma membrane"/>
    <property type="evidence" value="ECO:0007669"/>
    <property type="project" value="TreeGrafter"/>
</dbReference>
<feature type="transmembrane region" description="Helical" evidence="13">
    <location>
        <begin position="30"/>
        <end position="56"/>
    </location>
</feature>
<protein>
    <recommendedName>
        <fullName evidence="3">Membrane protein insertase YidC</fullName>
    </recommendedName>
    <alternativeName>
        <fullName evidence="11">Foldase YidC</fullName>
    </alternativeName>
    <alternativeName>
        <fullName evidence="10">Membrane integrase YidC</fullName>
    </alternativeName>
    <alternativeName>
        <fullName evidence="9">Membrane protein YidC</fullName>
    </alternativeName>
</protein>
<feature type="transmembrane region" description="Helical" evidence="13">
    <location>
        <begin position="101"/>
        <end position="124"/>
    </location>
</feature>
<dbReference type="PANTHER" id="PTHR12428:SF65">
    <property type="entry name" value="CYTOCHROME C OXIDASE ASSEMBLY PROTEIN COX18, MITOCHONDRIAL"/>
    <property type="match status" value="1"/>
</dbReference>
<dbReference type="RefSeq" id="WP_368499203.1">
    <property type="nucleotide sequence ID" value="NZ_CP162511.1"/>
</dbReference>
<comment type="subunit">
    <text evidence="8">Interacts with the Sec translocase complex via SecD. Specifically interacts with transmembrane segments of nascent integral membrane proteins during membrane integration.</text>
</comment>
<evidence type="ECO:0000256" key="4">
    <source>
        <dbReference type="ARBA" id="ARBA00022692"/>
    </source>
</evidence>
<keyword evidence="4 12" id="KW-0812">Transmembrane</keyword>
<accession>A0AB39BKC6</accession>
<evidence type="ECO:0000256" key="9">
    <source>
        <dbReference type="ARBA" id="ARBA00031538"/>
    </source>
</evidence>
<evidence type="ECO:0000256" key="1">
    <source>
        <dbReference type="ARBA" id="ARBA00004141"/>
    </source>
</evidence>
<evidence type="ECO:0000256" key="13">
    <source>
        <dbReference type="SAM" id="Phobius"/>
    </source>
</evidence>
<comment type="subcellular location">
    <subcellularLocation>
        <location evidence="1 12">Membrane</location>
        <topology evidence="1 12">Multi-pass membrane protein</topology>
    </subcellularLocation>
</comment>
<evidence type="ECO:0000256" key="12">
    <source>
        <dbReference type="RuleBase" id="RU003945"/>
    </source>
</evidence>
<keyword evidence="6 13" id="KW-0472">Membrane</keyword>
<feature type="transmembrane region" description="Helical" evidence="13">
    <location>
        <begin position="159"/>
        <end position="177"/>
    </location>
</feature>
<evidence type="ECO:0000256" key="3">
    <source>
        <dbReference type="ARBA" id="ARBA00015325"/>
    </source>
</evidence>
<comment type="similarity">
    <text evidence="2">Belongs to the OXA1/ALB3/YidC family. Type 1 subfamily.</text>
</comment>
<feature type="transmembrane region" description="Helical" evidence="13">
    <location>
        <begin position="226"/>
        <end position="247"/>
    </location>
</feature>
<evidence type="ECO:0000256" key="5">
    <source>
        <dbReference type="ARBA" id="ARBA00022989"/>
    </source>
</evidence>
<dbReference type="InterPro" id="IPR001708">
    <property type="entry name" value="YidC/ALB3/OXA1/COX18"/>
</dbReference>
<evidence type="ECO:0000256" key="2">
    <source>
        <dbReference type="ARBA" id="ARBA00010527"/>
    </source>
</evidence>
<keyword evidence="5 13" id="KW-1133">Transmembrane helix</keyword>
<reference evidence="15" key="1">
    <citation type="submission" date="2024-05" db="EMBL/GenBank/DDBJ databases">
        <title>Herbiconiux sp. A18JL235.</title>
        <authorList>
            <person name="Zhang G."/>
        </authorList>
    </citation>
    <scope>NUCLEOTIDE SEQUENCE</scope>
    <source>
        <strain evidence="15">A18JL235</strain>
    </source>
</reference>
<name>A0AB39BKC6_9MICO</name>
<feature type="domain" description="Membrane insertase YidC/Oxa/ALB C-terminal" evidence="14">
    <location>
        <begin position="38"/>
        <end position="260"/>
    </location>
</feature>
<evidence type="ECO:0000256" key="8">
    <source>
        <dbReference type="ARBA" id="ARBA00026028"/>
    </source>
</evidence>
<dbReference type="EMBL" id="CP162511">
    <property type="protein sequence ID" value="XDI06825.1"/>
    <property type="molecule type" value="Genomic_DNA"/>
</dbReference>
<evidence type="ECO:0000256" key="11">
    <source>
        <dbReference type="ARBA" id="ARBA00033342"/>
    </source>
</evidence>
<gene>
    <name evidence="15" type="ORF">ABFY20_06905</name>
</gene>
<evidence type="ECO:0000256" key="6">
    <source>
        <dbReference type="ARBA" id="ARBA00023136"/>
    </source>
</evidence>
<organism evidence="15">
    <name type="scientific">Herbiconiux sp. A18JL235</name>
    <dbReference type="NCBI Taxonomy" id="3152363"/>
    <lineage>
        <taxon>Bacteria</taxon>
        <taxon>Bacillati</taxon>
        <taxon>Actinomycetota</taxon>
        <taxon>Actinomycetes</taxon>
        <taxon>Micrococcales</taxon>
        <taxon>Microbacteriaceae</taxon>
        <taxon>Herbiconiux</taxon>
    </lineage>
</organism>